<dbReference type="PROSITE" id="PS51186">
    <property type="entry name" value="GNAT"/>
    <property type="match status" value="1"/>
</dbReference>
<dbReference type="Gene3D" id="3.40.630.30">
    <property type="match status" value="1"/>
</dbReference>
<dbReference type="PANTHER" id="PTHR43610">
    <property type="entry name" value="BLL6696 PROTEIN"/>
    <property type="match status" value="1"/>
</dbReference>
<dbReference type="GO" id="GO:0016747">
    <property type="term" value="F:acyltransferase activity, transferring groups other than amino-acyl groups"/>
    <property type="evidence" value="ECO:0007669"/>
    <property type="project" value="InterPro"/>
</dbReference>
<dbReference type="InterPro" id="IPR016181">
    <property type="entry name" value="Acyl_CoA_acyltransferase"/>
</dbReference>
<reference evidence="2 3" key="1">
    <citation type="submission" date="2017-11" db="EMBL/GenBank/DDBJ databases">
        <title>Evolution of Phototrophy in the Chloroflexi Phylum Driven by Horizontal Gene Transfer.</title>
        <authorList>
            <person name="Ward L.M."/>
            <person name="Hemp J."/>
            <person name="Shih P.M."/>
            <person name="Mcglynn S.E."/>
            <person name="Fischer W."/>
        </authorList>
    </citation>
    <scope>NUCLEOTIDE SEQUENCE [LARGE SCALE GENOMIC DNA]</scope>
    <source>
        <strain evidence="2">CP2_2F</strain>
    </source>
</reference>
<proteinExistence type="predicted"/>
<keyword evidence="2" id="KW-0808">Transferase</keyword>
<comment type="caution">
    <text evidence="2">The sequence shown here is derived from an EMBL/GenBank/DDBJ whole genome shotgun (WGS) entry which is preliminary data.</text>
</comment>
<organism evidence="2 3">
    <name type="scientific">Candidatus Thermofonsia Clade 1 bacterium</name>
    <dbReference type="NCBI Taxonomy" id="2364210"/>
    <lineage>
        <taxon>Bacteria</taxon>
        <taxon>Bacillati</taxon>
        <taxon>Chloroflexota</taxon>
        <taxon>Candidatus Thermofontia</taxon>
        <taxon>Candidatus Thermofonsia Clade 1</taxon>
    </lineage>
</organism>
<dbReference type="AlphaFoldDB" id="A0A2M8P0F4"/>
<gene>
    <name evidence="2" type="ORF">CUN51_06010</name>
</gene>
<name>A0A2M8P0F4_9CHLR</name>
<feature type="domain" description="N-acetyltransferase" evidence="1">
    <location>
        <begin position="14"/>
        <end position="180"/>
    </location>
</feature>
<dbReference type="Proteomes" id="UP000228921">
    <property type="component" value="Unassembled WGS sequence"/>
</dbReference>
<accession>A0A2M8P0F4</accession>
<evidence type="ECO:0000313" key="2">
    <source>
        <dbReference type="EMBL" id="PJF31030.1"/>
    </source>
</evidence>
<dbReference type="SUPFAM" id="SSF55729">
    <property type="entry name" value="Acyl-CoA N-acyltransferases (Nat)"/>
    <property type="match status" value="1"/>
</dbReference>
<protein>
    <submittedName>
        <fullName evidence="2">GNAT family N-acetyltransferase</fullName>
    </submittedName>
</protein>
<dbReference type="EMBL" id="PGTK01000005">
    <property type="protein sequence ID" value="PJF31030.1"/>
    <property type="molecule type" value="Genomic_DNA"/>
</dbReference>
<evidence type="ECO:0000259" key="1">
    <source>
        <dbReference type="PROSITE" id="PS51186"/>
    </source>
</evidence>
<sequence>MITVEPITLTGTHVQLIPMQPAHADALWAAAQDESIWQWTLSRISSRADTDRYIAYALEQQARGNQLPFVTISRATGEIVGSTRFDEITPEHRRIEIGWTWLTPRWQRTPINTEAKYLMLRHAFEVWACVRVQLKTDALNVRSQRAIERLGAVREGVLRSHYIMPDGRRRDSIYYSFLDTEWQTVKAHIERLLSAYGDG</sequence>
<dbReference type="PANTHER" id="PTHR43610:SF1">
    <property type="entry name" value="N-ACETYLTRANSFERASE DOMAIN-CONTAINING PROTEIN"/>
    <property type="match status" value="1"/>
</dbReference>
<dbReference type="InterPro" id="IPR000182">
    <property type="entry name" value="GNAT_dom"/>
</dbReference>
<dbReference type="Pfam" id="PF13302">
    <property type="entry name" value="Acetyltransf_3"/>
    <property type="match status" value="1"/>
</dbReference>
<evidence type="ECO:0000313" key="3">
    <source>
        <dbReference type="Proteomes" id="UP000228921"/>
    </source>
</evidence>